<dbReference type="InterPro" id="IPR001991">
    <property type="entry name" value="Na-dicarboxylate_symporter"/>
</dbReference>
<feature type="compositionally biased region" description="Low complexity" evidence="6">
    <location>
        <begin position="448"/>
        <end position="467"/>
    </location>
</feature>
<gene>
    <name evidence="8" type="primary">dctA_2</name>
    <name evidence="8" type="ORF">GCM10023082_54580</name>
</gene>
<keyword evidence="4 7" id="KW-1133">Transmembrane helix</keyword>
<reference evidence="9" key="1">
    <citation type="journal article" date="2019" name="Int. J. Syst. Evol. Microbiol.">
        <title>The Global Catalogue of Microorganisms (GCM) 10K type strain sequencing project: providing services to taxonomists for standard genome sequencing and annotation.</title>
        <authorList>
            <consortium name="The Broad Institute Genomics Platform"/>
            <consortium name="The Broad Institute Genome Sequencing Center for Infectious Disease"/>
            <person name="Wu L."/>
            <person name="Ma J."/>
        </authorList>
    </citation>
    <scope>NUCLEOTIDE SEQUENCE [LARGE SCALE GENOMIC DNA]</scope>
    <source>
        <strain evidence="9">JCM 30846</strain>
    </source>
</reference>
<feature type="transmembrane region" description="Helical" evidence="7">
    <location>
        <begin position="89"/>
        <end position="115"/>
    </location>
</feature>
<feature type="transmembrane region" description="Helical" evidence="7">
    <location>
        <begin position="162"/>
        <end position="179"/>
    </location>
</feature>
<comment type="caution">
    <text evidence="8">The sequence shown here is derived from an EMBL/GenBank/DDBJ whole genome shotgun (WGS) entry which is preliminary data.</text>
</comment>
<keyword evidence="9" id="KW-1185">Reference proteome</keyword>
<feature type="transmembrane region" description="Helical" evidence="7">
    <location>
        <begin position="200"/>
        <end position="219"/>
    </location>
</feature>
<evidence type="ECO:0000256" key="3">
    <source>
        <dbReference type="ARBA" id="ARBA00022692"/>
    </source>
</evidence>
<evidence type="ECO:0000256" key="2">
    <source>
        <dbReference type="ARBA" id="ARBA00022448"/>
    </source>
</evidence>
<dbReference type="PANTHER" id="PTHR42865">
    <property type="entry name" value="PROTON/GLUTAMATE-ASPARTATE SYMPORTER"/>
    <property type="match status" value="1"/>
</dbReference>
<feature type="transmembrane region" description="Helical" evidence="7">
    <location>
        <begin position="25"/>
        <end position="44"/>
    </location>
</feature>
<dbReference type="EMBL" id="BAABEP010000055">
    <property type="protein sequence ID" value="GAA3751842.1"/>
    <property type="molecule type" value="Genomic_DNA"/>
</dbReference>
<evidence type="ECO:0000256" key="6">
    <source>
        <dbReference type="SAM" id="MobiDB-lite"/>
    </source>
</evidence>
<accession>A0ABP7FYP8</accession>
<feature type="transmembrane region" description="Helical" evidence="7">
    <location>
        <begin position="359"/>
        <end position="389"/>
    </location>
</feature>
<feature type="region of interest" description="Disordered" evidence="6">
    <location>
        <begin position="438"/>
        <end position="467"/>
    </location>
</feature>
<dbReference type="PANTHER" id="PTHR42865:SF1">
    <property type="entry name" value="AEROBIC C4-DICARBOXYLATE TRANSPORT PROTEIN"/>
    <property type="match status" value="1"/>
</dbReference>
<evidence type="ECO:0000313" key="9">
    <source>
        <dbReference type="Proteomes" id="UP001499884"/>
    </source>
</evidence>
<keyword evidence="2" id="KW-0813">Transport</keyword>
<evidence type="ECO:0000256" key="1">
    <source>
        <dbReference type="ARBA" id="ARBA00004141"/>
    </source>
</evidence>
<evidence type="ECO:0000256" key="5">
    <source>
        <dbReference type="ARBA" id="ARBA00023136"/>
    </source>
</evidence>
<proteinExistence type="predicted"/>
<dbReference type="RefSeq" id="WP_345652959.1">
    <property type="nucleotide sequence ID" value="NZ_BAABEP010000055.1"/>
</dbReference>
<dbReference type="InterPro" id="IPR036458">
    <property type="entry name" value="Na:dicarbo_symporter_sf"/>
</dbReference>
<dbReference type="Pfam" id="PF00375">
    <property type="entry name" value="SDF"/>
    <property type="match status" value="1"/>
</dbReference>
<feature type="transmembrane region" description="Helical" evidence="7">
    <location>
        <begin position="320"/>
        <end position="339"/>
    </location>
</feature>
<dbReference type="PRINTS" id="PR00173">
    <property type="entry name" value="EDTRNSPORT"/>
</dbReference>
<dbReference type="SUPFAM" id="SSF118215">
    <property type="entry name" value="Proton glutamate symport protein"/>
    <property type="match status" value="1"/>
</dbReference>
<feature type="compositionally biased region" description="Basic and acidic residues" evidence="6">
    <location>
        <begin position="438"/>
        <end position="447"/>
    </location>
</feature>
<comment type="subcellular location">
    <subcellularLocation>
        <location evidence="1">Membrane</location>
        <topology evidence="1">Multi-pass membrane protein</topology>
    </subcellularLocation>
</comment>
<sequence>MPTHPALPPAATGGPAPRSAWYRGLGFQVLAAMVLGVAVGLAFPGLATDLKVVGDLFLSLIKAGVAPLVFFTIVLGITSAGDLRKASRIGLLALLYFEVVSTVALLLGLLAANLLGVGRGAGPLPGDKADVPDTSAQEHGLVAFLQGIVPDNVVGAFTSGQLLQVVVIAVIFGVGLLTLPQHLQTRVHTGMETISECFFAFVNVVMRLAPVGAFGAIAYSVGSSGTGLLLALGELVLEYWVVIAVFVFGVLGPICLLAGFNIWRIMRCLRVEIALTLSTASSESALPGILKKLPRMGASQQTVGLVVPTGYAFNLDGTSVYLSLCTLFLANVYGIHLGLSEQLGLLVIMLLTSKGAATVAGGTFVVFASTVAATDTLPLSGVAVLFGVYRIMAMATSTVNSFGNAVATLVLAKWTHELDEDKARRALADPAAFLAAVEQERRGERSPEAATGPAEPDAAAHAPTPSQ</sequence>
<keyword evidence="3 7" id="KW-0812">Transmembrane</keyword>
<name>A0ABP7FYP8_9ACTN</name>
<dbReference type="Gene3D" id="1.10.3860.10">
    <property type="entry name" value="Sodium:dicarboxylate symporter"/>
    <property type="match status" value="1"/>
</dbReference>
<organism evidence="8 9">
    <name type="scientific">Streptomyces tremellae</name>
    <dbReference type="NCBI Taxonomy" id="1124239"/>
    <lineage>
        <taxon>Bacteria</taxon>
        <taxon>Bacillati</taxon>
        <taxon>Actinomycetota</taxon>
        <taxon>Actinomycetes</taxon>
        <taxon>Kitasatosporales</taxon>
        <taxon>Streptomycetaceae</taxon>
        <taxon>Streptomyces</taxon>
    </lineage>
</organism>
<keyword evidence="5 7" id="KW-0472">Membrane</keyword>
<dbReference type="Proteomes" id="UP001499884">
    <property type="component" value="Unassembled WGS sequence"/>
</dbReference>
<feature type="transmembrane region" description="Helical" evidence="7">
    <location>
        <begin position="56"/>
        <end position="77"/>
    </location>
</feature>
<protein>
    <submittedName>
        <fullName evidence="8">C4-dicarboxylate transporter DctC</fullName>
    </submittedName>
</protein>
<feature type="transmembrane region" description="Helical" evidence="7">
    <location>
        <begin position="239"/>
        <end position="263"/>
    </location>
</feature>
<evidence type="ECO:0000313" key="8">
    <source>
        <dbReference type="EMBL" id="GAA3751842.1"/>
    </source>
</evidence>
<evidence type="ECO:0000256" key="7">
    <source>
        <dbReference type="SAM" id="Phobius"/>
    </source>
</evidence>
<evidence type="ECO:0000256" key="4">
    <source>
        <dbReference type="ARBA" id="ARBA00022989"/>
    </source>
</evidence>